<dbReference type="RefSeq" id="WP_406582791.1">
    <property type="nucleotide sequence ID" value="NZ_JBJHQH010000022.1"/>
</dbReference>
<feature type="coiled-coil region" evidence="1">
    <location>
        <begin position="41"/>
        <end position="117"/>
    </location>
</feature>
<dbReference type="EMBL" id="JBJHQH010000022">
    <property type="protein sequence ID" value="MFK9094317.1"/>
    <property type="molecule type" value="Genomic_DNA"/>
</dbReference>
<organism evidence="2 3">
    <name type="scientific">Bacillus salipaludis</name>
    <dbReference type="NCBI Taxonomy" id="2547811"/>
    <lineage>
        <taxon>Bacteria</taxon>
        <taxon>Bacillati</taxon>
        <taxon>Bacillota</taxon>
        <taxon>Bacilli</taxon>
        <taxon>Bacillales</taxon>
        <taxon>Bacillaceae</taxon>
        <taxon>Bacillus</taxon>
    </lineage>
</organism>
<name>A0ABW8RP10_9BACI</name>
<comment type="caution">
    <text evidence="2">The sequence shown here is derived from an EMBL/GenBank/DDBJ whole genome shotgun (WGS) entry which is preliminary data.</text>
</comment>
<keyword evidence="3" id="KW-1185">Reference proteome</keyword>
<dbReference type="Proteomes" id="UP001623041">
    <property type="component" value="Unassembled WGS sequence"/>
</dbReference>
<evidence type="ECO:0000313" key="3">
    <source>
        <dbReference type="Proteomes" id="UP001623041"/>
    </source>
</evidence>
<proteinExistence type="predicted"/>
<dbReference type="Gene3D" id="1.10.287.1490">
    <property type="match status" value="1"/>
</dbReference>
<sequence length="239" mass="27486">METVVTGNDDQDPSELAAHTTRINELVANMIKQEIYLKKELATKKEDIASLTASLDNSNKEIAEFQKQRETLQKQIETLQKQIAEMRKTSENNQTLIGELRSLVAEQEMQLKNLKEVIGTKEQVITSFAVSLENSKKEIEKLHKQKDVMKPTNENKESLIRESKEKIDSLSEVVSLLTNRQSKQKAKEENSVQKADRKTQKKMLKRLLNQHPKANEKELADLLAVDISYIIQLRKEFDI</sequence>
<reference evidence="2 3" key="1">
    <citation type="submission" date="2024-11" db="EMBL/GenBank/DDBJ databases">
        <authorList>
            <person name="Lucas J.A."/>
        </authorList>
    </citation>
    <scope>NUCLEOTIDE SEQUENCE [LARGE SCALE GENOMIC DNA]</scope>
    <source>
        <strain evidence="2 3">Z 5.4</strain>
    </source>
</reference>
<gene>
    <name evidence="2" type="ORF">ACJEBI_22945</name>
</gene>
<accession>A0ABW8RP10</accession>
<evidence type="ECO:0000256" key="1">
    <source>
        <dbReference type="SAM" id="Coils"/>
    </source>
</evidence>
<protein>
    <submittedName>
        <fullName evidence="2">Uncharacterized protein</fullName>
    </submittedName>
</protein>
<keyword evidence="1" id="KW-0175">Coiled coil</keyword>
<feature type="coiled-coil region" evidence="1">
    <location>
        <begin position="153"/>
        <end position="180"/>
    </location>
</feature>
<evidence type="ECO:0000313" key="2">
    <source>
        <dbReference type="EMBL" id="MFK9094317.1"/>
    </source>
</evidence>